<dbReference type="Gene3D" id="2.60.40.1180">
    <property type="entry name" value="Golgi alpha-mannosidase II"/>
    <property type="match status" value="1"/>
</dbReference>
<dbReference type="PANTHER" id="PTHR43576">
    <property type="entry name" value="ALPHA-L-ARABINOFURANOSIDASE C-RELATED"/>
    <property type="match status" value="1"/>
</dbReference>
<evidence type="ECO:0000256" key="2">
    <source>
        <dbReference type="ARBA" id="ARBA00004881"/>
    </source>
</evidence>
<evidence type="ECO:0000256" key="3">
    <source>
        <dbReference type="ARBA" id="ARBA00007186"/>
    </source>
</evidence>
<comment type="similarity">
    <text evidence="3">Belongs to the glycosyl hydrolase 51 family.</text>
</comment>
<evidence type="ECO:0000256" key="7">
    <source>
        <dbReference type="ARBA" id="ARBA00023277"/>
    </source>
</evidence>
<comment type="subunit">
    <text evidence="4">Homohexamer; trimer of dimers.</text>
</comment>
<dbReference type="PANTHER" id="PTHR43576:SF3">
    <property type="entry name" value="ALPHA-L-ARABINOFURANOSIDASE C"/>
    <property type="match status" value="1"/>
</dbReference>
<feature type="domain" description="Alpha-L-arabinofuranosidase C-terminal" evidence="9">
    <location>
        <begin position="281"/>
        <end position="492"/>
    </location>
</feature>
<evidence type="ECO:0000256" key="4">
    <source>
        <dbReference type="ARBA" id="ARBA00011165"/>
    </source>
</evidence>
<evidence type="ECO:0000256" key="1">
    <source>
        <dbReference type="ARBA" id="ARBA00001462"/>
    </source>
</evidence>
<dbReference type="Pfam" id="PF06964">
    <property type="entry name" value="Alpha-L-AF_C"/>
    <property type="match status" value="1"/>
</dbReference>
<evidence type="ECO:0000256" key="5">
    <source>
        <dbReference type="ARBA" id="ARBA00012670"/>
    </source>
</evidence>
<protein>
    <recommendedName>
        <fullName evidence="5">non-reducing end alpha-L-arabinofuranosidase</fullName>
        <ecNumber evidence="5">3.2.1.55</ecNumber>
    </recommendedName>
</protein>
<dbReference type="EMBL" id="QRTC01000008">
    <property type="protein sequence ID" value="RGQ43068.1"/>
    <property type="molecule type" value="Genomic_DNA"/>
</dbReference>
<dbReference type="InterPro" id="IPR010720">
    <property type="entry name" value="Alpha-L-AF_C"/>
</dbReference>
<evidence type="ECO:0000256" key="8">
    <source>
        <dbReference type="ARBA" id="ARBA00023295"/>
    </source>
</evidence>
<dbReference type="EC" id="3.2.1.55" evidence="5"/>
<keyword evidence="8" id="KW-0326">Glycosidase</keyword>
<dbReference type="GO" id="GO:0000272">
    <property type="term" value="P:polysaccharide catabolic process"/>
    <property type="evidence" value="ECO:0007669"/>
    <property type="project" value="TreeGrafter"/>
</dbReference>
<comment type="caution">
    <text evidence="10">The sequence shown here is derived from an EMBL/GenBank/DDBJ whole genome shotgun (WGS) entry which is preliminary data.</text>
</comment>
<dbReference type="SUPFAM" id="SSF51445">
    <property type="entry name" value="(Trans)glycosidases"/>
    <property type="match status" value="1"/>
</dbReference>
<keyword evidence="6" id="KW-0378">Hydrolase</keyword>
<reference evidence="10 11" key="1">
    <citation type="submission" date="2018-08" db="EMBL/GenBank/DDBJ databases">
        <title>A genome reference for cultivated species of the human gut microbiota.</title>
        <authorList>
            <person name="Zou Y."/>
            <person name="Xue W."/>
            <person name="Luo G."/>
        </authorList>
    </citation>
    <scope>NUCLEOTIDE SEQUENCE [LARGE SCALE GENOMIC DNA]</scope>
    <source>
        <strain evidence="10 11">AF28-26</strain>
    </source>
</reference>
<evidence type="ECO:0000256" key="6">
    <source>
        <dbReference type="ARBA" id="ARBA00022801"/>
    </source>
</evidence>
<dbReference type="Pfam" id="PF22848">
    <property type="entry name" value="ASD1_dom"/>
    <property type="match status" value="1"/>
</dbReference>
<dbReference type="SMART" id="SM00813">
    <property type="entry name" value="Alpha-L-AF_C"/>
    <property type="match status" value="1"/>
</dbReference>
<name>A0A412AZC0_9FIRM</name>
<dbReference type="InterPro" id="IPR013780">
    <property type="entry name" value="Glyco_hydro_b"/>
</dbReference>
<keyword evidence="7" id="KW-0119">Carbohydrate metabolism</keyword>
<sequence>MRCNINIKRKLERRNEMIYGHFIEHFHRQIYGGIYDPGNPLSDQDGLREDVLEAMRKIKVPVLRWPGGCFVSSYNWKKAVGSKRIPFFDKAWRVEDPNTFGTDEYIKMCRKIGCEPYICTNAGTGTPEEMSDWVEYCNLESEGEYAKWRIENGNKEPFAVKYWSIGNENYGGWEIGAKSAEEWGRLVLEAAKMMKHVDPTTELTAAALADLDWNINLLKHCGNRLDWISIHKYWDMIHETNACAGYEQVMAYTNDLETDINKVRGLLTAMGLEKQIKIAYDEWNLRGWYHPNAHTVKQGIRKEDYLYPRDKNDDNSLYTMADAVFSACFLNTCNRNCDLVGMANFAPIVNTRGCIYTHKEGIVLRSTYHVFDLYVNYLGEQVLDVWKEDPEQITVTDRLGEKTEIDELDVVATYRETEKVVAIAAVNKNAEAARYMELSIQGGFSGREYRICSVNGENVDSYNDIGSEQVKLVIGDWKPVPADAAFELAPHSVNIIQIK</sequence>
<dbReference type="GO" id="GO:0046556">
    <property type="term" value="F:alpha-L-arabinofuranosidase activity"/>
    <property type="evidence" value="ECO:0007669"/>
    <property type="project" value="UniProtKB-EC"/>
</dbReference>
<dbReference type="InterPro" id="IPR055235">
    <property type="entry name" value="ASD1_cat"/>
</dbReference>
<dbReference type="Gene3D" id="3.20.20.80">
    <property type="entry name" value="Glycosidases"/>
    <property type="match status" value="1"/>
</dbReference>
<gene>
    <name evidence="10" type="ORF">DWY99_03505</name>
</gene>
<comment type="pathway">
    <text evidence="2">Glycan metabolism.</text>
</comment>
<evidence type="ECO:0000313" key="10">
    <source>
        <dbReference type="EMBL" id="RGQ43068.1"/>
    </source>
</evidence>
<dbReference type="Proteomes" id="UP000284751">
    <property type="component" value="Unassembled WGS sequence"/>
</dbReference>
<dbReference type="GO" id="GO:0046373">
    <property type="term" value="P:L-arabinose metabolic process"/>
    <property type="evidence" value="ECO:0007669"/>
    <property type="project" value="InterPro"/>
</dbReference>
<dbReference type="InterPro" id="IPR017853">
    <property type="entry name" value="GH"/>
</dbReference>
<proteinExistence type="inferred from homology"/>
<organism evidence="10 11">
    <name type="scientific">[Clostridium] leptum</name>
    <dbReference type="NCBI Taxonomy" id="1535"/>
    <lineage>
        <taxon>Bacteria</taxon>
        <taxon>Bacillati</taxon>
        <taxon>Bacillota</taxon>
        <taxon>Clostridia</taxon>
        <taxon>Eubacteriales</taxon>
        <taxon>Oscillospiraceae</taxon>
        <taxon>Oscillospiraceae incertae sedis</taxon>
    </lineage>
</organism>
<dbReference type="SUPFAM" id="SSF51011">
    <property type="entry name" value="Glycosyl hydrolase domain"/>
    <property type="match status" value="1"/>
</dbReference>
<dbReference type="AlphaFoldDB" id="A0A412AZC0"/>
<evidence type="ECO:0000313" key="11">
    <source>
        <dbReference type="Proteomes" id="UP000284751"/>
    </source>
</evidence>
<comment type="catalytic activity">
    <reaction evidence="1">
        <text>Hydrolysis of terminal non-reducing alpha-L-arabinofuranoside residues in alpha-L-arabinosides.</text>
        <dbReference type="EC" id="3.2.1.55"/>
    </reaction>
</comment>
<accession>A0A412AZC0</accession>
<evidence type="ECO:0000259" key="9">
    <source>
        <dbReference type="SMART" id="SM00813"/>
    </source>
</evidence>